<feature type="non-terminal residue" evidence="1">
    <location>
        <position position="1"/>
    </location>
</feature>
<dbReference type="Proteomes" id="UP000681720">
    <property type="component" value="Unassembled WGS sequence"/>
</dbReference>
<feature type="non-terminal residue" evidence="1">
    <location>
        <position position="64"/>
    </location>
</feature>
<organism evidence="1 3">
    <name type="scientific">Rotaria magnacalcarata</name>
    <dbReference type="NCBI Taxonomy" id="392030"/>
    <lineage>
        <taxon>Eukaryota</taxon>
        <taxon>Metazoa</taxon>
        <taxon>Spiralia</taxon>
        <taxon>Gnathifera</taxon>
        <taxon>Rotifera</taxon>
        <taxon>Eurotatoria</taxon>
        <taxon>Bdelloidea</taxon>
        <taxon>Philodinida</taxon>
        <taxon>Philodinidae</taxon>
        <taxon>Rotaria</taxon>
    </lineage>
</organism>
<dbReference type="AlphaFoldDB" id="A0A8S3CPH5"/>
<evidence type="ECO:0000313" key="2">
    <source>
        <dbReference type="EMBL" id="CAF5098472.1"/>
    </source>
</evidence>
<accession>A0A8S3CPH5</accession>
<evidence type="ECO:0000313" key="3">
    <source>
        <dbReference type="Proteomes" id="UP000681967"/>
    </source>
</evidence>
<comment type="caution">
    <text evidence="1">The sequence shown here is derived from an EMBL/GenBank/DDBJ whole genome shotgun (WGS) entry which is preliminary data.</text>
</comment>
<dbReference type="EMBL" id="CAJOBJ010253403">
    <property type="protein sequence ID" value="CAF5098472.1"/>
    <property type="molecule type" value="Genomic_DNA"/>
</dbReference>
<evidence type="ECO:0000313" key="1">
    <source>
        <dbReference type="EMBL" id="CAF4928129.1"/>
    </source>
</evidence>
<sequence>PTRFDPSSVHDTGVFIDLVRAIFRTSFGHKPSQAFYALAGMNTFYHRNAVEQLEGFNSDLFETV</sequence>
<name>A0A8S3CPH5_9BILA</name>
<dbReference type="Proteomes" id="UP000681967">
    <property type="component" value="Unassembled WGS sequence"/>
</dbReference>
<protein>
    <submittedName>
        <fullName evidence="1">Uncharacterized protein</fullName>
    </submittedName>
</protein>
<reference evidence="1" key="1">
    <citation type="submission" date="2021-02" db="EMBL/GenBank/DDBJ databases">
        <authorList>
            <person name="Nowell W R."/>
        </authorList>
    </citation>
    <scope>NUCLEOTIDE SEQUENCE</scope>
</reference>
<proteinExistence type="predicted"/>
<dbReference type="EMBL" id="CAJOBH010176999">
    <property type="protein sequence ID" value="CAF4928129.1"/>
    <property type="molecule type" value="Genomic_DNA"/>
</dbReference>
<gene>
    <name evidence="1" type="ORF">BYL167_LOCUS53217</name>
    <name evidence="2" type="ORF">GIL414_LOCUS62587</name>
</gene>